<sequence length="105" mass="11699">MKSVLLALGLALVAGEAYAISRYNSAGMSCAEVKAVIQRDGAAIVRYRSARTGAQLYGRYVRDSRFCATSELPQIVYITSADSRQCLVRECRYYDPDDEFLLFGR</sequence>
<feature type="signal peptide" evidence="1">
    <location>
        <begin position="1"/>
        <end position="19"/>
    </location>
</feature>
<protein>
    <recommendedName>
        <fullName evidence="4">KTSC domain-containing protein</fullName>
    </recommendedName>
</protein>
<accession>A0A2P7SDD4</accession>
<feature type="chain" id="PRO_5015137424" description="KTSC domain-containing protein" evidence="1">
    <location>
        <begin position="20"/>
        <end position="105"/>
    </location>
</feature>
<evidence type="ECO:0000313" key="2">
    <source>
        <dbReference type="EMBL" id="PSJ60522.1"/>
    </source>
</evidence>
<evidence type="ECO:0000256" key="1">
    <source>
        <dbReference type="SAM" id="SignalP"/>
    </source>
</evidence>
<organism evidence="2 3">
    <name type="scientific">Kumtagia ephedrae</name>
    <dbReference type="NCBI Taxonomy" id="2116701"/>
    <lineage>
        <taxon>Bacteria</taxon>
        <taxon>Pseudomonadati</taxon>
        <taxon>Pseudomonadota</taxon>
        <taxon>Alphaproteobacteria</taxon>
        <taxon>Hyphomicrobiales</taxon>
        <taxon>Phyllobacteriaceae</taxon>
        <taxon>Kumtagia</taxon>
    </lineage>
</organism>
<keyword evidence="1" id="KW-0732">Signal</keyword>
<proteinExistence type="predicted"/>
<keyword evidence="3" id="KW-1185">Reference proteome</keyword>
<gene>
    <name evidence="2" type="ORF">C7I84_11125</name>
</gene>
<dbReference type="Proteomes" id="UP000241229">
    <property type="component" value="Unassembled WGS sequence"/>
</dbReference>
<evidence type="ECO:0000313" key="3">
    <source>
        <dbReference type="Proteomes" id="UP000241229"/>
    </source>
</evidence>
<dbReference type="OrthoDB" id="7870801at2"/>
<evidence type="ECO:0008006" key="4">
    <source>
        <dbReference type="Google" id="ProtNLM"/>
    </source>
</evidence>
<dbReference type="RefSeq" id="WP_106772251.1">
    <property type="nucleotide sequence ID" value="NZ_PXYK01000009.1"/>
</dbReference>
<reference evidence="2 3" key="1">
    <citation type="submission" date="2018-03" db="EMBL/GenBank/DDBJ databases">
        <title>The draft genome of Mesorhizobium sp. 6GN-30.</title>
        <authorList>
            <person name="Liu L."/>
            <person name="Li L."/>
            <person name="Wang T."/>
            <person name="Zhang X."/>
            <person name="Liang L."/>
        </authorList>
    </citation>
    <scope>NUCLEOTIDE SEQUENCE [LARGE SCALE GENOMIC DNA]</scope>
    <source>
        <strain evidence="2 3">6GN30</strain>
    </source>
</reference>
<name>A0A2P7SDD4_9HYPH</name>
<dbReference type="EMBL" id="PXYK01000009">
    <property type="protein sequence ID" value="PSJ60522.1"/>
    <property type="molecule type" value="Genomic_DNA"/>
</dbReference>
<dbReference type="AlphaFoldDB" id="A0A2P7SDD4"/>
<comment type="caution">
    <text evidence="2">The sequence shown here is derived from an EMBL/GenBank/DDBJ whole genome shotgun (WGS) entry which is preliminary data.</text>
</comment>